<dbReference type="AlphaFoldDB" id="A0A2A4HGN7"/>
<reference evidence="2" key="1">
    <citation type="submission" date="2017-09" db="EMBL/GenBank/DDBJ databases">
        <authorList>
            <person name="Cho G.-S."/>
            <person name="Oguntoyinbo F.A."/>
            <person name="Cnockaert M."/>
            <person name="Kabisch J."/>
            <person name="Neve H."/>
            <person name="Bockelmann W."/>
            <person name="Wenning M."/>
            <person name="Franz C.M."/>
            <person name="Vandamme P."/>
        </authorList>
    </citation>
    <scope>NUCLEOTIDE SEQUENCE [LARGE SCALE GENOMIC DNA]</scope>
    <source>
        <strain evidence="2">MBT G8648</strain>
    </source>
</reference>
<evidence type="ECO:0000313" key="2">
    <source>
        <dbReference type="Proteomes" id="UP000218677"/>
    </source>
</evidence>
<dbReference type="EMBL" id="NWUX01000043">
    <property type="protein sequence ID" value="PCF93469.1"/>
    <property type="molecule type" value="Genomic_DNA"/>
</dbReference>
<proteinExistence type="predicted"/>
<evidence type="ECO:0000313" key="1">
    <source>
        <dbReference type="EMBL" id="PCF93469.1"/>
    </source>
</evidence>
<accession>A0A2A4HGN7</accession>
<keyword evidence="2" id="KW-1185">Reference proteome</keyword>
<comment type="caution">
    <text evidence="1">The sequence shown here is derived from an EMBL/GenBank/DDBJ whole genome shotgun (WGS) entry which is preliminary data.</text>
</comment>
<gene>
    <name evidence="1" type="ORF">CPA45_22195</name>
</gene>
<dbReference type="OrthoDB" id="9799165at2"/>
<name>A0A2A4HGN7_9GAMM</name>
<organism evidence="1 2">
    <name type="scientific">Vreelandella nigrificans</name>
    <dbReference type="NCBI Taxonomy" id="2042704"/>
    <lineage>
        <taxon>Bacteria</taxon>
        <taxon>Pseudomonadati</taxon>
        <taxon>Pseudomonadota</taxon>
        <taxon>Gammaproteobacteria</taxon>
        <taxon>Oceanospirillales</taxon>
        <taxon>Halomonadaceae</taxon>
        <taxon>Vreelandella</taxon>
    </lineage>
</organism>
<dbReference type="InterPro" id="IPR025255">
    <property type="entry name" value="DUF4202"/>
</dbReference>
<dbReference type="PANTHER" id="PTHR41729">
    <property type="entry name" value="GLUTAMYL-TRNA SYNTHETASE"/>
    <property type="match status" value="1"/>
</dbReference>
<sequence>MPSSFEQTLTAIDALHAQDPRHTSLADGTTLPQELAYAQRMSQWLEQLHSAPNELLCIAVRAQHLQRWLVPRSDYPEGRIGYLTWRRDQGERAGDTTAKLMCDAGYSAAESERTATIIRKKGLGRDPDVQALEDCACLVFLENYFADFSRKIDHDHMVRIVQKTWGKMSTQAHTLALALPMNETCAALVKEALEGS</sequence>
<dbReference type="Pfam" id="PF13875">
    <property type="entry name" value="DUF4202"/>
    <property type="match status" value="1"/>
</dbReference>
<dbReference type="PANTHER" id="PTHR41729:SF1">
    <property type="entry name" value="GLUTAMYL-TRNA SYNTHETASE"/>
    <property type="match status" value="1"/>
</dbReference>
<dbReference type="Proteomes" id="UP000218677">
    <property type="component" value="Unassembled WGS sequence"/>
</dbReference>
<protein>
    <recommendedName>
        <fullName evidence="3">DUF4202 domain-containing protein</fullName>
    </recommendedName>
</protein>
<evidence type="ECO:0008006" key="3">
    <source>
        <dbReference type="Google" id="ProtNLM"/>
    </source>
</evidence>
<dbReference type="RefSeq" id="WP_096655465.1">
    <property type="nucleotide sequence ID" value="NZ_NWUX01000043.1"/>
</dbReference>